<dbReference type="EMBL" id="PDGH01000054">
    <property type="protein sequence ID" value="POB49111.1"/>
    <property type="molecule type" value="Genomic_DNA"/>
</dbReference>
<dbReference type="InterPro" id="IPR038591">
    <property type="entry name" value="NolW-like_sf"/>
</dbReference>
<evidence type="ECO:0000256" key="2">
    <source>
        <dbReference type="ARBA" id="ARBA00023136"/>
    </source>
</evidence>
<organism evidence="6 7">
    <name type="scientific">Vibrio vulnificus</name>
    <dbReference type="NCBI Taxonomy" id="672"/>
    <lineage>
        <taxon>Bacteria</taxon>
        <taxon>Pseudomonadati</taxon>
        <taxon>Pseudomonadota</taxon>
        <taxon>Gammaproteobacteria</taxon>
        <taxon>Vibrionales</taxon>
        <taxon>Vibrionaceae</taxon>
        <taxon>Vibrio</taxon>
    </lineage>
</organism>
<dbReference type="Gene3D" id="3.55.50.30">
    <property type="match status" value="1"/>
</dbReference>
<dbReference type="InterPro" id="IPR050810">
    <property type="entry name" value="Bact_Secretion_Sys_Channel"/>
</dbReference>
<evidence type="ECO:0000259" key="5">
    <source>
        <dbReference type="Pfam" id="PF00263"/>
    </source>
</evidence>
<feature type="region of interest" description="Disordered" evidence="4">
    <location>
        <begin position="394"/>
        <end position="421"/>
    </location>
</feature>
<comment type="similarity">
    <text evidence="3">Belongs to the bacterial secretin family.</text>
</comment>
<evidence type="ECO:0000256" key="4">
    <source>
        <dbReference type="SAM" id="MobiDB-lite"/>
    </source>
</evidence>
<dbReference type="Proteomes" id="UP000237466">
    <property type="component" value="Unassembled WGS sequence"/>
</dbReference>
<evidence type="ECO:0000313" key="7">
    <source>
        <dbReference type="Proteomes" id="UP000237466"/>
    </source>
</evidence>
<accession>A0A2S3R5X8</accession>
<evidence type="ECO:0000313" key="6">
    <source>
        <dbReference type="EMBL" id="POB49111.1"/>
    </source>
</evidence>
<dbReference type="InterPro" id="IPR004846">
    <property type="entry name" value="T2SS/T3SS_dom"/>
</dbReference>
<dbReference type="GO" id="GO:0015627">
    <property type="term" value="C:type II protein secretion system complex"/>
    <property type="evidence" value="ECO:0007669"/>
    <property type="project" value="TreeGrafter"/>
</dbReference>
<proteinExistence type="inferred from homology"/>
<dbReference type="Gene3D" id="3.30.1370.120">
    <property type="match status" value="2"/>
</dbReference>
<reference evidence="6 7" key="1">
    <citation type="journal article" date="2018" name="Front. Microbiol.">
        <title>Phylogeny of Vibrio vulnificus from the Analysis of the Core-Genome: Implications for Intra-Species Taxonomy.</title>
        <authorList>
            <person name="Roig F.J."/>
            <person name="Gonzalez-Candelas F."/>
            <person name="Sanjuan E."/>
            <person name="Fouz B."/>
            <person name="Feil E.J."/>
            <person name="Llorens C."/>
            <person name="Baker-Austin C."/>
            <person name="Oliver J.D."/>
            <person name="Danin-Poleg Y."/>
            <person name="Gibas C.J."/>
            <person name="Kashi Y."/>
            <person name="Gulig P.A."/>
            <person name="Morrison S.S."/>
            <person name="Amaro C."/>
        </authorList>
    </citation>
    <scope>NUCLEOTIDE SEQUENCE [LARGE SCALE GENOMIC DNA]</scope>
    <source>
        <strain evidence="6 7">CECT4608</strain>
    </source>
</reference>
<gene>
    <name evidence="6" type="ORF">CRN52_06485</name>
</gene>
<dbReference type="Pfam" id="PF00263">
    <property type="entry name" value="Secretin"/>
    <property type="match status" value="1"/>
</dbReference>
<dbReference type="GO" id="GO:0016020">
    <property type="term" value="C:membrane"/>
    <property type="evidence" value="ECO:0007669"/>
    <property type="project" value="UniProtKB-SubCell"/>
</dbReference>
<keyword evidence="2" id="KW-0472">Membrane</keyword>
<dbReference type="RefSeq" id="WP_103199989.1">
    <property type="nucleotide sequence ID" value="NZ_PDGH01000054.1"/>
</dbReference>
<dbReference type="GO" id="GO:0009306">
    <property type="term" value="P:protein secretion"/>
    <property type="evidence" value="ECO:0007669"/>
    <property type="project" value="InterPro"/>
</dbReference>
<dbReference type="PROSITE" id="PS51257">
    <property type="entry name" value="PROKAR_LIPOPROTEIN"/>
    <property type="match status" value="1"/>
</dbReference>
<dbReference type="PRINTS" id="PR00811">
    <property type="entry name" value="BCTERIALGSPD"/>
</dbReference>
<dbReference type="PANTHER" id="PTHR30332">
    <property type="entry name" value="PROBABLE GENERAL SECRETION PATHWAY PROTEIN D"/>
    <property type="match status" value="1"/>
</dbReference>
<comment type="caution">
    <text evidence="6">The sequence shown here is derived from an EMBL/GenBank/DDBJ whole genome shotgun (WGS) entry which is preliminary data.</text>
</comment>
<evidence type="ECO:0000256" key="3">
    <source>
        <dbReference type="RuleBase" id="RU004003"/>
    </source>
</evidence>
<dbReference type="PANTHER" id="PTHR30332:SF25">
    <property type="entry name" value="SECRETIN XPSD"/>
    <property type="match status" value="1"/>
</dbReference>
<feature type="domain" description="Type II/III secretion system secretin-like" evidence="5">
    <location>
        <begin position="531"/>
        <end position="685"/>
    </location>
</feature>
<feature type="compositionally biased region" description="Polar residues" evidence="4">
    <location>
        <begin position="399"/>
        <end position="421"/>
    </location>
</feature>
<name>A0A2S3R5X8_VIBVL</name>
<dbReference type="AlphaFoldDB" id="A0A2S3R5X8"/>
<comment type="subcellular location">
    <subcellularLocation>
        <location evidence="1">Membrane</location>
    </subcellularLocation>
</comment>
<protein>
    <submittedName>
        <fullName evidence="6">Secretin</fullName>
    </submittedName>
</protein>
<dbReference type="InterPro" id="IPR001775">
    <property type="entry name" value="GspD/PilQ"/>
</dbReference>
<sequence>MNTVKSSRKSLARNTSVLVCTTLMYGCANFNTIPDYKYPEPRESNTQSSYTLVDATTPQARESQTGEFVQFNRETIRSAPLLQASRGKAEANTGSIKLSQQPVSLNADGLELNHFINLALGEVLNLNYVVDSDLAKNKTPITLRINEPVSSERMLGLVEEVLMVNKIALAVEGDLVKVIPANKTDNAVPTLIDSSIAPILRYGKVVEIVPVYYLSIIEASNLVSDFLRDQGGGKVLRQMHLNALMIIANKEDIDRVYALLREIDVPNRVSQNITLVAPKYVSLETLMTDLQLSLSAASVPVAINKGNNGVVLIPLSNNTLMVTSTTKGWMNYTLEWIKKLDQPKKIEGNQGIYAYYMQNTKAEDAWGVISAIFSDQMQAKEEKSKGTDLVAAAQQAVQDKQSQDTGSTPGNTGILRSNKNNAGQSMQVVTENYRVVVDSKRNSIFFTGEYADYQRLVELLRFVDKRPQQVLIQATIAEINIDDAQQLGVDFDITSGTITGGTKGLAGFDNGVLSLTGVFGDVTMGFRAALKTGKAQVLSSPRIIAMNQEAARITVGDQIQVVTGEVSGGGDDSKATTTYKYVDTGVTLDIIPTINQNGLVELEISQEVSNKGTGTDINKRSLQTKLLADSGDTVFMGGLIKQDIGETDNRVPLLGDIPYVGNLFKYKSQTQKSVELVLLITPYVINSREDAIFYTNEYQQLTGWELSSYTPK</sequence>
<evidence type="ECO:0000256" key="1">
    <source>
        <dbReference type="ARBA" id="ARBA00004370"/>
    </source>
</evidence>